<proteinExistence type="predicted"/>
<name>A0A9D1N4K6_9FIRM</name>
<dbReference type="PANTHER" id="PTHR43489:SF7">
    <property type="entry name" value="3-DEHYDRO-D-GULOSIDE 4-EPIMERASE-RELATED"/>
    <property type="match status" value="1"/>
</dbReference>
<reference evidence="3" key="2">
    <citation type="journal article" date="2021" name="PeerJ">
        <title>Extensive microbial diversity within the chicken gut microbiome revealed by metagenomics and culture.</title>
        <authorList>
            <person name="Gilroy R."/>
            <person name="Ravi A."/>
            <person name="Getino M."/>
            <person name="Pursley I."/>
            <person name="Horton D.L."/>
            <person name="Alikhan N.F."/>
            <person name="Baker D."/>
            <person name="Gharbi K."/>
            <person name="Hall N."/>
            <person name="Watson M."/>
            <person name="Adriaenssens E.M."/>
            <person name="Foster-Nyarko E."/>
            <person name="Jarju S."/>
            <person name="Secka A."/>
            <person name="Antonio M."/>
            <person name="Oren A."/>
            <person name="Chaudhuri R.R."/>
            <person name="La Ragione R."/>
            <person name="Hildebrand F."/>
            <person name="Pallen M.J."/>
        </authorList>
    </citation>
    <scope>NUCLEOTIDE SEQUENCE</scope>
    <source>
        <strain evidence="3">ChiGjej2B2-16831</strain>
    </source>
</reference>
<dbReference type="SUPFAM" id="SSF51658">
    <property type="entry name" value="Xylose isomerase-like"/>
    <property type="match status" value="1"/>
</dbReference>
<reference evidence="3" key="1">
    <citation type="submission" date="2020-10" db="EMBL/GenBank/DDBJ databases">
        <authorList>
            <person name="Gilroy R."/>
        </authorList>
    </citation>
    <scope>NUCLEOTIDE SEQUENCE</scope>
    <source>
        <strain evidence="3">ChiGjej2B2-16831</strain>
    </source>
</reference>
<evidence type="ECO:0000259" key="2">
    <source>
        <dbReference type="Pfam" id="PF01261"/>
    </source>
</evidence>
<evidence type="ECO:0000313" key="3">
    <source>
        <dbReference type="EMBL" id="HIU94965.1"/>
    </source>
</evidence>
<dbReference type="Pfam" id="PF01261">
    <property type="entry name" value="AP_endonuc_2"/>
    <property type="match status" value="1"/>
</dbReference>
<organism evidence="3 4">
    <name type="scientific">Candidatus Aphodomorpha intestinavium</name>
    <dbReference type="NCBI Taxonomy" id="2840672"/>
    <lineage>
        <taxon>Bacteria</taxon>
        <taxon>Bacillati</taxon>
        <taxon>Bacillota</taxon>
        <taxon>Clostridia</taxon>
        <taxon>Eubacteriales</taxon>
        <taxon>Candidatus Aphodomorpha</taxon>
    </lineage>
</organism>
<dbReference type="InterPro" id="IPR013022">
    <property type="entry name" value="Xyl_isomerase-like_TIM-brl"/>
</dbReference>
<dbReference type="Gene3D" id="3.20.20.150">
    <property type="entry name" value="Divalent-metal-dependent TIM barrel enzymes"/>
    <property type="match status" value="1"/>
</dbReference>
<dbReference type="Proteomes" id="UP000824128">
    <property type="component" value="Unassembled WGS sequence"/>
</dbReference>
<accession>A0A9D1N4K6</accession>
<gene>
    <name evidence="3" type="ORF">IAD24_07410</name>
</gene>
<dbReference type="AlphaFoldDB" id="A0A9D1N4K6"/>
<dbReference type="InterPro" id="IPR036237">
    <property type="entry name" value="Xyl_isomerase-like_sf"/>
</dbReference>
<comment type="caution">
    <text evidence="3">The sequence shown here is derived from an EMBL/GenBank/DDBJ whole genome shotgun (WGS) entry which is preliminary data.</text>
</comment>
<feature type="domain" description="Xylose isomerase-like TIM barrel" evidence="2">
    <location>
        <begin position="28"/>
        <end position="264"/>
    </location>
</feature>
<evidence type="ECO:0000256" key="1">
    <source>
        <dbReference type="ARBA" id="ARBA00023235"/>
    </source>
</evidence>
<sequence length="283" mass="29970">MNRLSQTVPLQYDTTFSPYAAVGWRAAFADLQQKGFTGVEIAVAYPDRIDADALLSEAQARSLAITTISTGQAFGRDGLYLTAPDAEVRARAMDIVRGQIDLSARIGRPPVTIGLLRGRPEAGAAALSLLLETMKPLVGHAARCGVILQIEPINRAETTLLNSTAEVLDFLDRLDAAAHTGLLFDAYHANIEDGDVAAAVRAAAGRITNFHVADSHRGLPGDGTIDFPAVLSAALDTGYTGAFALETLCLPSREYVLTQEAAALRGALEAAKCRRNEGGRNPS</sequence>
<dbReference type="PANTHER" id="PTHR43489">
    <property type="entry name" value="ISOMERASE"/>
    <property type="match status" value="1"/>
</dbReference>
<dbReference type="InterPro" id="IPR050417">
    <property type="entry name" value="Sugar_Epim/Isomerase"/>
</dbReference>
<keyword evidence="1 3" id="KW-0413">Isomerase</keyword>
<dbReference type="GO" id="GO:0016853">
    <property type="term" value="F:isomerase activity"/>
    <property type="evidence" value="ECO:0007669"/>
    <property type="project" value="UniProtKB-KW"/>
</dbReference>
<dbReference type="EMBL" id="DVNZ01000234">
    <property type="protein sequence ID" value="HIU94965.1"/>
    <property type="molecule type" value="Genomic_DNA"/>
</dbReference>
<protein>
    <submittedName>
        <fullName evidence="3">Sugar phosphate isomerase/epimerase</fullName>
    </submittedName>
</protein>
<evidence type="ECO:0000313" key="4">
    <source>
        <dbReference type="Proteomes" id="UP000824128"/>
    </source>
</evidence>